<protein>
    <submittedName>
        <fullName evidence="2">Uncharacterized protein</fullName>
    </submittedName>
</protein>
<feature type="region of interest" description="Disordered" evidence="1">
    <location>
        <begin position="1"/>
        <end position="26"/>
    </location>
</feature>
<keyword evidence="3" id="KW-1185">Reference proteome</keyword>
<sequence>MPRPKKAARRNLVRANGGSFAMDKHDDVEEDEFEMDLVDAYDSGAANALDELEPSDEFSGSYIRGMYKGDSRWTDRRKRIQQAELAATMANSAPITSYFLPVTNLNVDIRPAVTAAINSNHLHARL</sequence>
<evidence type="ECO:0000256" key="1">
    <source>
        <dbReference type="SAM" id="MobiDB-lite"/>
    </source>
</evidence>
<proteinExistence type="predicted"/>
<dbReference type="InParanoid" id="A0A168PPE4"/>
<dbReference type="EMBL" id="LT554015">
    <property type="protein sequence ID" value="SAM02734.1"/>
    <property type="molecule type" value="Genomic_DNA"/>
</dbReference>
<accession>A0A168PPE4</accession>
<dbReference type="Proteomes" id="UP000078561">
    <property type="component" value="Unassembled WGS sequence"/>
</dbReference>
<dbReference type="AlphaFoldDB" id="A0A168PPE4"/>
<organism evidence="2">
    <name type="scientific">Absidia glauca</name>
    <name type="common">Pin mould</name>
    <dbReference type="NCBI Taxonomy" id="4829"/>
    <lineage>
        <taxon>Eukaryota</taxon>
        <taxon>Fungi</taxon>
        <taxon>Fungi incertae sedis</taxon>
        <taxon>Mucoromycota</taxon>
        <taxon>Mucoromycotina</taxon>
        <taxon>Mucoromycetes</taxon>
        <taxon>Mucorales</taxon>
        <taxon>Cunninghamellaceae</taxon>
        <taxon>Absidia</taxon>
    </lineage>
</organism>
<feature type="compositionally biased region" description="Basic residues" evidence="1">
    <location>
        <begin position="1"/>
        <end position="12"/>
    </location>
</feature>
<evidence type="ECO:0000313" key="2">
    <source>
        <dbReference type="EMBL" id="SAM02734.1"/>
    </source>
</evidence>
<gene>
    <name evidence="2" type="primary">ABSGL_08550.1 scaffold 10420</name>
</gene>
<name>A0A168PPE4_ABSGL</name>
<reference evidence="2" key="1">
    <citation type="submission" date="2016-04" db="EMBL/GenBank/DDBJ databases">
        <authorList>
            <person name="Evans L.H."/>
            <person name="Alamgir A."/>
            <person name="Owens N."/>
            <person name="Weber N.D."/>
            <person name="Virtaneva K."/>
            <person name="Barbian K."/>
            <person name="Babar A."/>
            <person name="Rosenke K."/>
        </authorList>
    </citation>
    <scope>NUCLEOTIDE SEQUENCE [LARGE SCALE GENOMIC DNA]</scope>
    <source>
        <strain evidence="2">CBS 101.48</strain>
    </source>
</reference>
<evidence type="ECO:0000313" key="3">
    <source>
        <dbReference type="Proteomes" id="UP000078561"/>
    </source>
</evidence>